<dbReference type="PROSITE" id="PS50294">
    <property type="entry name" value="WD_REPEATS_REGION"/>
    <property type="match status" value="1"/>
</dbReference>
<feature type="repeat" description="WD" evidence="1">
    <location>
        <begin position="525"/>
        <end position="557"/>
    </location>
</feature>
<dbReference type="GO" id="GO:0097361">
    <property type="term" value="C:cytosolic [4Fe-4S] assembly targeting complex"/>
    <property type="evidence" value="ECO:0007669"/>
    <property type="project" value="TreeGrafter"/>
</dbReference>
<protein>
    <recommendedName>
        <fullName evidence="4">WD40-repeat-containing domain</fullName>
    </recommendedName>
</protein>
<organism evidence="2 3">
    <name type="scientific">Paramecium sonneborni</name>
    <dbReference type="NCBI Taxonomy" id="65129"/>
    <lineage>
        <taxon>Eukaryota</taxon>
        <taxon>Sar</taxon>
        <taxon>Alveolata</taxon>
        <taxon>Ciliophora</taxon>
        <taxon>Intramacronucleata</taxon>
        <taxon>Oligohymenophorea</taxon>
        <taxon>Peniculida</taxon>
        <taxon>Parameciidae</taxon>
        <taxon>Paramecium</taxon>
    </lineage>
</organism>
<reference evidence="2" key="1">
    <citation type="submission" date="2021-01" db="EMBL/GenBank/DDBJ databases">
        <authorList>
            <consortium name="Genoscope - CEA"/>
            <person name="William W."/>
        </authorList>
    </citation>
    <scope>NUCLEOTIDE SEQUENCE</scope>
</reference>
<dbReference type="SMART" id="SM00320">
    <property type="entry name" value="WD40"/>
    <property type="match status" value="4"/>
</dbReference>
<name>A0A8S1LF41_9CILI</name>
<evidence type="ECO:0008006" key="4">
    <source>
        <dbReference type="Google" id="ProtNLM"/>
    </source>
</evidence>
<keyword evidence="3" id="KW-1185">Reference proteome</keyword>
<keyword evidence="1" id="KW-0853">WD repeat</keyword>
<dbReference type="OrthoDB" id="338631at2759"/>
<dbReference type="EMBL" id="CAJJDN010000018">
    <property type="protein sequence ID" value="CAD8064193.1"/>
    <property type="molecule type" value="Genomic_DNA"/>
</dbReference>
<dbReference type="PANTHER" id="PTHR19920">
    <property type="entry name" value="WD40 PROTEIN CIAO1"/>
    <property type="match status" value="1"/>
</dbReference>
<proteinExistence type="predicted"/>
<evidence type="ECO:0000313" key="2">
    <source>
        <dbReference type="EMBL" id="CAD8064193.1"/>
    </source>
</evidence>
<dbReference type="PANTHER" id="PTHR19920:SF0">
    <property type="entry name" value="CYTOSOLIC IRON-SULFUR PROTEIN ASSEMBLY PROTEIN CIAO1-RELATED"/>
    <property type="match status" value="1"/>
</dbReference>
<gene>
    <name evidence="2" type="ORF">PSON_ATCC_30995.1.T0180378</name>
</gene>
<dbReference type="InterPro" id="IPR001680">
    <property type="entry name" value="WD40_rpt"/>
</dbReference>
<dbReference type="GO" id="GO:0016226">
    <property type="term" value="P:iron-sulfur cluster assembly"/>
    <property type="evidence" value="ECO:0007669"/>
    <property type="project" value="TreeGrafter"/>
</dbReference>
<dbReference type="PROSITE" id="PS50082">
    <property type="entry name" value="WD_REPEATS_2"/>
    <property type="match status" value="2"/>
</dbReference>
<evidence type="ECO:0000256" key="1">
    <source>
        <dbReference type="PROSITE-ProRule" id="PRU00221"/>
    </source>
</evidence>
<dbReference type="Pfam" id="PF00400">
    <property type="entry name" value="WD40"/>
    <property type="match status" value="3"/>
</dbReference>
<evidence type="ECO:0000313" key="3">
    <source>
        <dbReference type="Proteomes" id="UP000692954"/>
    </source>
</evidence>
<dbReference type="Proteomes" id="UP000692954">
    <property type="component" value="Unassembled WGS sequence"/>
</dbReference>
<dbReference type="AlphaFoldDB" id="A0A8S1LF41"/>
<comment type="caution">
    <text evidence="2">The sequence shown here is derived from an EMBL/GenBank/DDBJ whole genome shotgun (WGS) entry which is preliminary data.</text>
</comment>
<feature type="repeat" description="WD" evidence="1">
    <location>
        <begin position="570"/>
        <end position="601"/>
    </location>
</feature>
<sequence>MIQSRDFEICRIHNEKIVYIDKQQSDISKKGLCHQCVAEQEKNKNLKMIDDIRTQLSNFKDQLIQNREYRTQWNIDLLRNLQESLHKYQVQFCQQTEKCIQKIHQQINLFKNAKQQYQMKVSQITINDLNGPDKVKSQIKQEFIDCKGIKSILLNQMNNFEVFQMKNICEEQIQKIDFGDQNLELEQLCNLELFQNEKEQYQKWKCDEHKEEIMFIDLEQIQRIPNRLACKKCVPKYNCKFTDIEDLQNLWQQYFQETQKQIHLYMQQSNKVKKQMVKLLQEFKTKMNEQIDQLFLFIEQQGKFDCNKALYKPFQLLQRDLQTISKDEIIIIANSVSNENKEFTIKKYVRNEFINKEIVLKETIYKNMQIFQKQLETIINNLQQLNLTDNDILLLQENNKRRLQNQTFVEPQSSRNLHQKKFILKNDNCYMLDSNIDIETYRNYDGQISPIKKGVRQMQNKFKLNLLNVTLKHFKYEIFSQIEESTPCLAIAINSQATILVVGQYRGIIKVFSINNGFLNQIQILQENSFNIRCLYFMKGSQSFLSGSNDKSILIWKQGLDQKWYNFKKLEGHSGYIQCLIMNNQENLIISGSQDKTIKFWAQEIDWQCQFTFSGHNNSVRSISLNSSNNQLISCAEEELQILIIQLQNDLKTWALAFEIKVDYWGYSVIFINDHLFSFQPHKIDQIYLFQKKNIQENQFQFKQCIEVKCEDDCTALFPQMYLKSKQILMTKNGRYINLIRKNKNGQFTTEQSIQNADNCCGLYGSMTFDGEYLFTWEDQNHQIIVRKFKEY</sequence>
<accession>A0A8S1LF41</accession>